<evidence type="ECO:0000313" key="2">
    <source>
        <dbReference type="EMBL" id="PVH19322.1"/>
    </source>
</evidence>
<feature type="region of interest" description="Disordered" evidence="1">
    <location>
        <begin position="239"/>
        <end position="363"/>
    </location>
</feature>
<feature type="compositionally biased region" description="Acidic residues" evidence="1">
    <location>
        <begin position="352"/>
        <end position="363"/>
    </location>
</feature>
<feature type="compositionally biased region" description="Acidic residues" evidence="1">
    <location>
        <begin position="278"/>
        <end position="296"/>
    </location>
</feature>
<name>A0A2V1ANL0_9ASCO</name>
<accession>A0A2V1ANL0</accession>
<dbReference type="OrthoDB" id="4094291at2759"/>
<dbReference type="VEuPathDB" id="FungiDB:CXQ85_001629"/>
<reference evidence="2 3" key="1">
    <citation type="submission" date="2017-12" db="EMBL/GenBank/DDBJ databases">
        <title>Genome Sequence of a Multidrug-Resistant Candida haemulonii Isolate from a Patient with Chronic Leg Ulcers in Israel.</title>
        <authorList>
            <person name="Chow N.A."/>
            <person name="Gade L."/>
            <person name="Batra D."/>
            <person name="Rowe L.A."/>
            <person name="Ben-Ami R."/>
            <person name="Loparev V.N."/>
            <person name="Litvintseva A.P."/>
        </authorList>
    </citation>
    <scope>NUCLEOTIDE SEQUENCE [LARGE SCALE GENOMIC DNA]</scope>
    <source>
        <strain evidence="2 3">B11899</strain>
    </source>
</reference>
<feature type="compositionally biased region" description="Acidic residues" evidence="1">
    <location>
        <begin position="241"/>
        <end position="267"/>
    </location>
</feature>
<dbReference type="RefSeq" id="XP_025340262.1">
    <property type="nucleotide sequence ID" value="XM_025485331.1"/>
</dbReference>
<dbReference type="AlphaFoldDB" id="A0A2V1ANL0"/>
<dbReference type="Proteomes" id="UP000244309">
    <property type="component" value="Unassembled WGS sequence"/>
</dbReference>
<comment type="caution">
    <text evidence="2">The sequence shown here is derived from an EMBL/GenBank/DDBJ whole genome shotgun (WGS) entry which is preliminary data.</text>
</comment>
<keyword evidence="3" id="KW-1185">Reference proteome</keyword>
<dbReference type="GeneID" id="37006960"/>
<dbReference type="EMBL" id="PKFO01000001">
    <property type="protein sequence ID" value="PVH19322.1"/>
    <property type="molecule type" value="Genomic_DNA"/>
</dbReference>
<evidence type="ECO:0000256" key="1">
    <source>
        <dbReference type="SAM" id="MobiDB-lite"/>
    </source>
</evidence>
<proteinExistence type="predicted"/>
<protein>
    <submittedName>
        <fullName evidence="2">Uncharacterized protein</fullName>
    </submittedName>
</protein>
<feature type="compositionally biased region" description="Acidic residues" evidence="1">
    <location>
        <begin position="304"/>
        <end position="337"/>
    </location>
</feature>
<gene>
    <name evidence="2" type="ORF">CXQ85_001629</name>
</gene>
<sequence>MVQEADLKSSVEVLKQSVASTSDLLAFADDIAQNKEVDPEALKQTQRSALLDSLRVKRFHKSYKTWDNERRDEFIEKEIRAYNKRYAQMTRLHTELNELDEKYADTKNSVSLPKFKLSIQTLQKYEDGELLKYLNKDAQGIYPSSVSLDELFSLDPSSSLAAPDYKTFNKLVNTEFSLRSLCQIKYEVLLRVKQHLSSKNSQWSRRDTSLHSFLTTSLRERIDEVKKIRASESQDLRDIDVDLDIDEYSDEGEEDDEEKEKQDDEEGRDPSQAGEQGQDGDEQEEQKEEKEQDGELDEHAQTEEHDDAIEEDEDPEEAEVDEEGENAADADETEDPQAQDTPNVDADHAAEEEVEESTDMLID</sequence>
<organism evidence="2 3">
    <name type="scientific">Candidozyma haemuli</name>
    <dbReference type="NCBI Taxonomy" id="45357"/>
    <lineage>
        <taxon>Eukaryota</taxon>
        <taxon>Fungi</taxon>
        <taxon>Dikarya</taxon>
        <taxon>Ascomycota</taxon>
        <taxon>Saccharomycotina</taxon>
        <taxon>Pichiomycetes</taxon>
        <taxon>Metschnikowiaceae</taxon>
        <taxon>Candidozyma</taxon>
    </lineage>
</organism>
<evidence type="ECO:0000313" key="3">
    <source>
        <dbReference type="Proteomes" id="UP000244309"/>
    </source>
</evidence>